<proteinExistence type="predicted"/>
<comment type="subcellular location">
    <subcellularLocation>
        <location evidence="1">Chromosome</location>
        <location evidence="1">Telomere</location>
    </subcellularLocation>
    <subcellularLocation>
        <location evidence="7">Nucleus</location>
    </subcellularLocation>
</comment>
<feature type="domain" description="Myb-like" evidence="9">
    <location>
        <begin position="441"/>
        <end position="494"/>
    </location>
</feature>
<dbReference type="GO" id="GO:0061820">
    <property type="term" value="P:telomeric D-loop disassembly"/>
    <property type="evidence" value="ECO:0007669"/>
    <property type="project" value="TreeGrafter"/>
</dbReference>
<dbReference type="GO" id="GO:0070198">
    <property type="term" value="P:protein localization to chromosome, telomeric region"/>
    <property type="evidence" value="ECO:0007669"/>
    <property type="project" value="TreeGrafter"/>
</dbReference>
<dbReference type="OrthoDB" id="608866at2759"/>
<keyword evidence="4 7" id="KW-0238">DNA-binding</keyword>
<dbReference type="GO" id="GO:0032210">
    <property type="term" value="P:regulation of telomere maintenance via telomerase"/>
    <property type="evidence" value="ECO:0007669"/>
    <property type="project" value="TreeGrafter"/>
</dbReference>
<evidence type="ECO:0000256" key="7">
    <source>
        <dbReference type="PIRNR" id="PIRNR038016"/>
    </source>
</evidence>
<dbReference type="SUPFAM" id="SSF63600">
    <property type="entry name" value="Telomeric repeat binding factor (TRF) dimerisation domain"/>
    <property type="match status" value="1"/>
</dbReference>
<gene>
    <name evidence="11" type="ORF">chiPu_0006104</name>
</gene>
<dbReference type="PROSITE" id="PS50090">
    <property type="entry name" value="MYB_LIKE"/>
    <property type="match status" value="1"/>
</dbReference>
<feature type="compositionally biased region" description="Basic and acidic residues" evidence="8">
    <location>
        <begin position="12"/>
        <end position="23"/>
    </location>
</feature>
<dbReference type="InterPro" id="IPR036507">
    <property type="entry name" value="Telomere_rpt-bd_fac_dimer_sf"/>
</dbReference>
<feature type="region of interest" description="Disordered" evidence="8">
    <location>
        <begin position="1"/>
        <end position="24"/>
    </location>
</feature>
<evidence type="ECO:0000256" key="8">
    <source>
        <dbReference type="SAM" id="MobiDB-lite"/>
    </source>
</evidence>
<dbReference type="FunFam" id="1.10.10.60:FF:000129">
    <property type="entry name" value="Telomeric repeat-binding factor 2"/>
    <property type="match status" value="1"/>
</dbReference>
<evidence type="ECO:0000256" key="6">
    <source>
        <dbReference type="ARBA" id="ARBA00023306"/>
    </source>
</evidence>
<reference evidence="11 12" key="1">
    <citation type="journal article" date="2018" name="Nat. Ecol. Evol.">
        <title>Shark genomes provide insights into elasmobranch evolution and the origin of vertebrates.</title>
        <authorList>
            <person name="Hara Y"/>
            <person name="Yamaguchi K"/>
            <person name="Onimaru K"/>
            <person name="Kadota M"/>
            <person name="Koyanagi M"/>
            <person name="Keeley SD"/>
            <person name="Tatsumi K"/>
            <person name="Tanaka K"/>
            <person name="Motone F"/>
            <person name="Kageyama Y"/>
            <person name="Nozu R"/>
            <person name="Adachi N"/>
            <person name="Nishimura O"/>
            <person name="Nakagawa R"/>
            <person name="Tanegashima C"/>
            <person name="Kiyatake I"/>
            <person name="Matsumoto R"/>
            <person name="Murakumo K"/>
            <person name="Nishida K"/>
            <person name="Terakita A"/>
            <person name="Kuratani S"/>
            <person name="Sato K"/>
            <person name="Hyodo S Kuraku.S."/>
        </authorList>
    </citation>
    <scope>NUCLEOTIDE SEQUENCE [LARGE SCALE GENOMIC DNA]</scope>
</reference>
<evidence type="ECO:0000256" key="1">
    <source>
        <dbReference type="ARBA" id="ARBA00004574"/>
    </source>
</evidence>
<dbReference type="Pfam" id="PF00249">
    <property type="entry name" value="Myb_DNA-binding"/>
    <property type="match status" value="1"/>
</dbReference>
<dbReference type="InterPro" id="IPR009057">
    <property type="entry name" value="Homeodomain-like_sf"/>
</dbReference>
<dbReference type="Gene3D" id="1.10.10.60">
    <property type="entry name" value="Homeodomain-like"/>
    <property type="match status" value="1"/>
</dbReference>
<keyword evidence="5 7" id="KW-0539">Nucleus</keyword>
<dbReference type="AlphaFoldDB" id="A0A401SB98"/>
<dbReference type="PROSITE" id="PS51294">
    <property type="entry name" value="HTH_MYB"/>
    <property type="match status" value="1"/>
</dbReference>
<accession>A0A401SB98</accession>
<evidence type="ECO:0000256" key="4">
    <source>
        <dbReference type="ARBA" id="ARBA00023125"/>
    </source>
</evidence>
<dbReference type="InterPro" id="IPR030657">
    <property type="entry name" value="TERF2"/>
</dbReference>
<keyword evidence="12" id="KW-1185">Reference proteome</keyword>
<keyword evidence="2" id="KW-0158">Chromosome</keyword>
<feature type="domain" description="HTH myb-type" evidence="10">
    <location>
        <begin position="445"/>
        <end position="498"/>
    </location>
</feature>
<dbReference type="Proteomes" id="UP000287033">
    <property type="component" value="Unassembled WGS sequence"/>
</dbReference>
<evidence type="ECO:0000256" key="3">
    <source>
        <dbReference type="ARBA" id="ARBA00022895"/>
    </source>
</evidence>
<dbReference type="GO" id="GO:0031981">
    <property type="term" value="C:nuclear lumen"/>
    <property type="evidence" value="ECO:0007669"/>
    <property type="project" value="UniProtKB-ARBA"/>
</dbReference>
<evidence type="ECO:0000313" key="12">
    <source>
        <dbReference type="Proteomes" id="UP000287033"/>
    </source>
</evidence>
<keyword evidence="3 7" id="KW-0779">Telomere</keyword>
<dbReference type="GO" id="GO:0032208">
    <property type="term" value="P:negative regulation of telomere maintenance via recombination"/>
    <property type="evidence" value="ECO:0007669"/>
    <property type="project" value="TreeGrafter"/>
</dbReference>
<dbReference type="CDD" id="cd11660">
    <property type="entry name" value="SANT_TRF"/>
    <property type="match status" value="1"/>
</dbReference>
<dbReference type="OMA" id="RTRNQDN"/>
<dbReference type="GO" id="GO:0098505">
    <property type="term" value="F:G-rich strand telomeric DNA binding"/>
    <property type="evidence" value="ECO:0007669"/>
    <property type="project" value="TreeGrafter"/>
</dbReference>
<dbReference type="Gene3D" id="1.25.40.210">
    <property type="entry name" value="Telomere repeat-binding factor, dimerisation domain"/>
    <property type="match status" value="1"/>
</dbReference>
<dbReference type="GO" id="GO:0003691">
    <property type="term" value="F:double-stranded telomeric DNA binding"/>
    <property type="evidence" value="ECO:0007669"/>
    <property type="project" value="UniProtKB-UniRule"/>
</dbReference>
<feature type="compositionally biased region" description="Polar residues" evidence="8">
    <location>
        <begin position="1"/>
        <end position="10"/>
    </location>
</feature>
<dbReference type="GO" id="GO:0042803">
    <property type="term" value="F:protein homodimerization activity"/>
    <property type="evidence" value="ECO:0007669"/>
    <property type="project" value="UniProtKB-UniRule"/>
</dbReference>
<dbReference type="EMBL" id="BEZZ01000174">
    <property type="protein sequence ID" value="GCC27678.1"/>
    <property type="molecule type" value="Genomic_DNA"/>
</dbReference>
<dbReference type="STRING" id="137246.A0A401SB98"/>
<evidence type="ECO:0000313" key="11">
    <source>
        <dbReference type="EMBL" id="GCC27678.1"/>
    </source>
</evidence>
<dbReference type="SMART" id="SM00717">
    <property type="entry name" value="SANT"/>
    <property type="match status" value="1"/>
</dbReference>
<dbReference type="GO" id="GO:0070187">
    <property type="term" value="C:shelterin complex"/>
    <property type="evidence" value="ECO:0007669"/>
    <property type="project" value="TreeGrafter"/>
</dbReference>
<keyword evidence="6 7" id="KW-0131">Cell cycle</keyword>
<dbReference type="GO" id="GO:0003720">
    <property type="term" value="F:telomerase activity"/>
    <property type="evidence" value="ECO:0007669"/>
    <property type="project" value="TreeGrafter"/>
</dbReference>
<dbReference type="SUPFAM" id="SSF46689">
    <property type="entry name" value="Homeodomain-like"/>
    <property type="match status" value="1"/>
</dbReference>
<dbReference type="InterPro" id="IPR017930">
    <property type="entry name" value="Myb_dom"/>
</dbReference>
<dbReference type="InterPro" id="IPR001005">
    <property type="entry name" value="SANT/Myb"/>
</dbReference>
<protein>
    <recommendedName>
        <fullName evidence="7">Telomeric repeat-binding factor</fullName>
    </recommendedName>
</protein>
<organism evidence="11 12">
    <name type="scientific">Chiloscyllium punctatum</name>
    <name type="common">Brownbanded bambooshark</name>
    <name type="synonym">Hemiscyllium punctatum</name>
    <dbReference type="NCBI Taxonomy" id="137246"/>
    <lineage>
        <taxon>Eukaryota</taxon>
        <taxon>Metazoa</taxon>
        <taxon>Chordata</taxon>
        <taxon>Craniata</taxon>
        <taxon>Vertebrata</taxon>
        <taxon>Chondrichthyes</taxon>
        <taxon>Elasmobranchii</taxon>
        <taxon>Galeomorphii</taxon>
        <taxon>Galeoidea</taxon>
        <taxon>Orectolobiformes</taxon>
        <taxon>Hemiscylliidae</taxon>
        <taxon>Chiloscyllium</taxon>
    </lineage>
</organism>
<dbReference type="PIRSF" id="PIRSF038016">
    <property type="entry name" value="Telomere_bd-1_Pin2"/>
    <property type="match status" value="1"/>
</dbReference>
<dbReference type="GO" id="GO:1905839">
    <property type="term" value="P:negative regulation of telomeric D-loop disassembly"/>
    <property type="evidence" value="ECO:0007669"/>
    <property type="project" value="TreeGrafter"/>
</dbReference>
<dbReference type="PANTHER" id="PTHR46833">
    <property type="entry name" value="TELOMERIC REPEAT-BINDING FACTOR 2 TERF2"/>
    <property type="match status" value="1"/>
</dbReference>
<dbReference type="PANTHER" id="PTHR46833:SF1">
    <property type="entry name" value="TELOMERIC REPEAT-BINDING FACTOR 2"/>
    <property type="match status" value="1"/>
</dbReference>
<dbReference type="GO" id="GO:0031848">
    <property type="term" value="P:protection from non-homologous end joining at telomere"/>
    <property type="evidence" value="ECO:0007669"/>
    <property type="project" value="InterPro"/>
</dbReference>
<dbReference type="InterPro" id="IPR017357">
    <property type="entry name" value="TERF1/2"/>
</dbReference>
<evidence type="ECO:0000259" key="10">
    <source>
        <dbReference type="PROSITE" id="PS51294"/>
    </source>
</evidence>
<evidence type="ECO:0000256" key="5">
    <source>
        <dbReference type="ARBA" id="ARBA00023242"/>
    </source>
</evidence>
<comment type="function">
    <text evidence="7">Binds the telomeric double-stranded 5'-TTAGGG-3' repeat.</text>
</comment>
<evidence type="ECO:0000256" key="2">
    <source>
        <dbReference type="ARBA" id="ARBA00022454"/>
    </source>
</evidence>
<comment type="caution">
    <text evidence="11">The sequence shown here is derived from an EMBL/GenBank/DDBJ whole genome shotgun (WGS) entry which is preliminary data.</text>
</comment>
<evidence type="ECO:0000259" key="9">
    <source>
        <dbReference type="PROSITE" id="PS50090"/>
    </source>
</evidence>
<comment type="subunit">
    <text evidence="7">Homodimer.</text>
</comment>
<sequence>MAAFTRSPQSEVRPKLSRPRDQVSRGTEAAFPDLERVVNGWTLEFNLHCSFNALRAGQHEQFCAILNVITAILNRPYVDTDEIGKKLLTIQFLSKFENDAIPLESVLTILDQMKAEFSLNEDLFQEVRGAVVQQAAVESIKKNCFLEASQILERHFKEGSFDEKLLSAVREKNSSHLDLHLFSYSNLKGKMLLFAESLIDHSEPFLLLRAKTSISRSAEVHDEELRMDCSQEVHQERQASEWSKSTSNPIDKCCICSNRVEIQPGHPNSYVALQTAFCILHKLEADPLTAFKEIDVLDFELVGNSKLQTMTRHKKQTVEENAIQRSDKPAAKCIQAVSRFITDPDSQDEVECLDTVNKYENRLGFHQDNVKSIQTRERDGSLKEISPKETTLRQGKWCNQVNYPGGIEGKEEWSDEEFLFDVPKKNSIRNGRTSPTESNFSCSSKRQKWTVEESEWIKLGVKKFGLGNWQKILKHYPFCDRTGIMIKDRWRTMQKLGMT</sequence>
<dbReference type="GO" id="GO:0031627">
    <property type="term" value="P:telomeric loop formation"/>
    <property type="evidence" value="ECO:0007669"/>
    <property type="project" value="TreeGrafter"/>
</dbReference>
<name>A0A401SB98_CHIPU</name>